<name>A0A8S5L135_9VIRU</name>
<dbReference type="KEGG" id="vg:80399461"/>
<dbReference type="GeneID" id="80399461"/>
<gene>
    <name evidence="1" type="primary">SRR5466725_5_5</name>
</gene>
<evidence type="ECO:0000313" key="2">
    <source>
        <dbReference type="Proteomes" id="UP000679530"/>
    </source>
</evidence>
<evidence type="ECO:0000313" key="1">
    <source>
        <dbReference type="EMBL" id="DAD50818.1"/>
    </source>
</evidence>
<feature type="non-terminal residue" evidence="1">
    <location>
        <position position="21"/>
    </location>
</feature>
<sequence>MLLGAFELQKLQFEIAAIAGA</sequence>
<keyword evidence="2" id="KW-1185">Reference proteome</keyword>
<proteinExistence type="predicted"/>
<accession>A0A8S5L135</accession>
<dbReference type="Proteomes" id="UP000679530">
    <property type="component" value="Segment"/>
</dbReference>
<organism evidence="1 2">
    <name type="scientific">ssRNA phage SRR5466725_5</name>
    <dbReference type="NCBI Taxonomy" id="2786424"/>
    <lineage>
        <taxon>Viruses</taxon>
        <taxon>Riboviria</taxon>
        <taxon>Orthornavirae</taxon>
        <taxon>Lenarviricota</taxon>
        <taxon>Leviviricetes</taxon>
        <taxon>Timlovirales</taxon>
        <taxon>Blumeviridae</taxon>
        <taxon>Pacehavirus</taxon>
        <taxon>Pacehavirus pelovicinum</taxon>
    </lineage>
</organism>
<reference evidence="1" key="1">
    <citation type="submission" date="2020-09" db="EMBL/GenBank/DDBJ databases">
        <title>Leviviricetes taxonomy.</title>
        <authorList>
            <person name="Stockdale S.R."/>
            <person name="Callanan J."/>
            <person name="Adriaenssens E.M."/>
            <person name="Kuhn J.H."/>
            <person name="Rumnieks J."/>
            <person name="Shkoporov A."/>
            <person name="Draper L.A."/>
            <person name="Ross P."/>
            <person name="Hill C."/>
        </authorList>
    </citation>
    <scope>NUCLEOTIDE SEQUENCE</scope>
</reference>
<dbReference type="EMBL" id="BK013634">
    <property type="protein sequence ID" value="DAD50818.1"/>
    <property type="molecule type" value="Genomic_RNA"/>
</dbReference>
<protein>
    <submittedName>
        <fullName evidence="1">Uncharacterized protein</fullName>
    </submittedName>
</protein>
<dbReference type="RefSeq" id="YP_010770214.1">
    <property type="nucleotide sequence ID" value="NC_074198.1"/>
</dbReference>